<evidence type="ECO:0000313" key="2">
    <source>
        <dbReference type="EMBL" id="RUS35440.1"/>
    </source>
</evidence>
<dbReference type="EMBL" id="RBNJ01000088">
    <property type="protein sequence ID" value="RUS35440.1"/>
    <property type="molecule type" value="Genomic_DNA"/>
</dbReference>
<protein>
    <submittedName>
        <fullName evidence="2">Uncharacterized protein</fullName>
    </submittedName>
</protein>
<accession>A0A433R076</accession>
<name>A0A433R076_9FUNG</name>
<evidence type="ECO:0000256" key="1">
    <source>
        <dbReference type="SAM" id="Phobius"/>
    </source>
</evidence>
<comment type="caution">
    <text evidence="2">The sequence shown here is derived from an EMBL/GenBank/DDBJ whole genome shotgun (WGS) entry which is preliminary data.</text>
</comment>
<gene>
    <name evidence="2" type="ORF">BC938DRAFT_483541</name>
</gene>
<dbReference type="AlphaFoldDB" id="A0A433R076"/>
<keyword evidence="1" id="KW-0472">Membrane</keyword>
<feature type="transmembrane region" description="Helical" evidence="1">
    <location>
        <begin position="6"/>
        <end position="23"/>
    </location>
</feature>
<evidence type="ECO:0000313" key="3">
    <source>
        <dbReference type="Proteomes" id="UP000274822"/>
    </source>
</evidence>
<proteinExistence type="predicted"/>
<sequence length="243" mass="28232">MKLTHTISIILALSVAIFYGYSWRHNDIHYKKITTDSRSNVHSIRKYFESMCWTVGSLILQTEYYIDTDPKTKDMRIKPFTNLLETIMRGRNATIWLEHSIENTLRLWDAKSLKLQTVGVYSPPIMDAIKIELVQVNDRAASVNRVCLEISGCLDQLKSYCDAIIKPNDVEYCRKNMDKLDKYRLENVRKNISATISEIEYSIVIMQKLINRGENVNIDVFENGFRNLLTDLRMSITKFGGYV</sequence>
<organism evidence="2 3">
    <name type="scientific">Jimgerdemannia flammicorona</name>
    <dbReference type="NCBI Taxonomy" id="994334"/>
    <lineage>
        <taxon>Eukaryota</taxon>
        <taxon>Fungi</taxon>
        <taxon>Fungi incertae sedis</taxon>
        <taxon>Mucoromycota</taxon>
        <taxon>Mucoromycotina</taxon>
        <taxon>Endogonomycetes</taxon>
        <taxon>Endogonales</taxon>
        <taxon>Endogonaceae</taxon>
        <taxon>Jimgerdemannia</taxon>
    </lineage>
</organism>
<reference evidence="2 3" key="1">
    <citation type="journal article" date="2018" name="New Phytol.">
        <title>Phylogenomics of Endogonaceae and evolution of mycorrhizas within Mucoromycota.</title>
        <authorList>
            <person name="Chang Y."/>
            <person name="Desiro A."/>
            <person name="Na H."/>
            <person name="Sandor L."/>
            <person name="Lipzen A."/>
            <person name="Clum A."/>
            <person name="Barry K."/>
            <person name="Grigoriev I.V."/>
            <person name="Martin F.M."/>
            <person name="Stajich J.E."/>
            <person name="Smith M.E."/>
            <person name="Bonito G."/>
            <person name="Spatafora J.W."/>
        </authorList>
    </citation>
    <scope>NUCLEOTIDE SEQUENCE [LARGE SCALE GENOMIC DNA]</scope>
    <source>
        <strain evidence="2 3">AD002</strain>
    </source>
</reference>
<keyword evidence="3" id="KW-1185">Reference proteome</keyword>
<keyword evidence="1" id="KW-1133">Transmembrane helix</keyword>
<keyword evidence="1" id="KW-0812">Transmembrane</keyword>
<dbReference type="Proteomes" id="UP000274822">
    <property type="component" value="Unassembled WGS sequence"/>
</dbReference>